<evidence type="ECO:0000313" key="3">
    <source>
        <dbReference type="EMBL" id="PKR89236.1"/>
    </source>
</evidence>
<feature type="chain" id="PRO_5014988562" description="Glycoside-hydrolase family GH114 TIM-barrel domain-containing protein" evidence="1">
    <location>
        <begin position="36"/>
        <end position="289"/>
    </location>
</feature>
<accession>A0A2N3LX98</accession>
<keyword evidence="1" id="KW-0732">Signal</keyword>
<comment type="caution">
    <text evidence="3">The sequence shown here is derived from an EMBL/GenBank/DDBJ whole genome shotgun (WGS) entry which is preliminary data.</text>
</comment>
<gene>
    <name evidence="3" type="ORF">CXZ10_09950</name>
</gene>
<name>A0A2N3LX98_9HYPH</name>
<dbReference type="Gene3D" id="3.20.20.70">
    <property type="entry name" value="Aldolase class I"/>
    <property type="match status" value="1"/>
</dbReference>
<dbReference type="OrthoDB" id="505502at2"/>
<dbReference type="PANTHER" id="PTHR35273:SF2">
    <property type="entry name" value="ALPHA-GALACTOSIDASE"/>
    <property type="match status" value="1"/>
</dbReference>
<dbReference type="AlphaFoldDB" id="A0A2N3LX98"/>
<proteinExistence type="predicted"/>
<feature type="domain" description="Glycoside-hydrolase family GH114 TIM-barrel" evidence="2">
    <location>
        <begin position="48"/>
        <end position="277"/>
    </location>
</feature>
<dbReference type="SUPFAM" id="SSF51445">
    <property type="entry name" value="(Trans)glycosidases"/>
    <property type="match status" value="1"/>
</dbReference>
<evidence type="ECO:0000256" key="1">
    <source>
        <dbReference type="SAM" id="SignalP"/>
    </source>
</evidence>
<evidence type="ECO:0000313" key="4">
    <source>
        <dbReference type="Proteomes" id="UP000233491"/>
    </source>
</evidence>
<dbReference type="InterPro" id="IPR017853">
    <property type="entry name" value="GH"/>
</dbReference>
<organism evidence="3 4">
    <name type="scientific">Pleomorphomonas diazotrophica</name>
    <dbReference type="NCBI Taxonomy" id="1166257"/>
    <lineage>
        <taxon>Bacteria</taxon>
        <taxon>Pseudomonadati</taxon>
        <taxon>Pseudomonadota</taxon>
        <taxon>Alphaproteobacteria</taxon>
        <taxon>Hyphomicrobiales</taxon>
        <taxon>Pleomorphomonadaceae</taxon>
        <taxon>Pleomorphomonas</taxon>
    </lineage>
</organism>
<evidence type="ECO:0000259" key="2">
    <source>
        <dbReference type="Pfam" id="PF03537"/>
    </source>
</evidence>
<dbReference type="InterPro" id="IPR013785">
    <property type="entry name" value="Aldolase_TIM"/>
</dbReference>
<protein>
    <recommendedName>
        <fullName evidence="2">Glycoside-hydrolase family GH114 TIM-barrel domain-containing protein</fullName>
    </recommendedName>
</protein>
<dbReference type="PANTHER" id="PTHR35273">
    <property type="entry name" value="ALPHA-1,4 POLYGALACTOSAMINIDASE, PUTATIVE (AFU_ORTHOLOGUE AFUA_3G07890)-RELATED"/>
    <property type="match status" value="1"/>
</dbReference>
<dbReference type="Proteomes" id="UP000233491">
    <property type="component" value="Unassembled WGS sequence"/>
</dbReference>
<dbReference type="Pfam" id="PF03537">
    <property type="entry name" value="Glyco_hydro_114"/>
    <property type="match status" value="1"/>
</dbReference>
<keyword evidence="4" id="KW-1185">Reference proteome</keyword>
<dbReference type="InterPro" id="IPR004352">
    <property type="entry name" value="GH114_TIM-barrel"/>
</dbReference>
<dbReference type="EMBL" id="PJNW01000006">
    <property type="protein sequence ID" value="PKR89236.1"/>
    <property type="molecule type" value="Genomic_DNA"/>
</dbReference>
<reference evidence="3 4" key="1">
    <citation type="submission" date="2017-12" db="EMBL/GenBank/DDBJ databases">
        <title>Anaerobic carbon monoxide metabolism by Pleomorphomonas carboxyditropha sp. nov., a new mesophilic hydrogenogenic carboxidotroph.</title>
        <authorList>
            <person name="Esquivel-Elizondo S."/>
            <person name="Krajmalnik-Brown R."/>
        </authorList>
    </citation>
    <scope>NUCLEOTIDE SEQUENCE [LARGE SCALE GENOMIC DNA]</scope>
    <source>
        <strain evidence="3 4">R5-392</strain>
    </source>
</reference>
<feature type="signal peptide" evidence="1">
    <location>
        <begin position="1"/>
        <end position="35"/>
    </location>
</feature>
<sequence length="289" mass="31352">MSVTLREKAAMLLPRILTRLVAAALSLSAIGTAAAADVAFPPADRQIDYQLGGAYKPADGVGIVVRDRLAAPAAGKYNVCYVNAFQTQPSEASWWLKTHPDLLARKNGTHIVDPDWPDEYLLDTSSAKKRDALLAIVGPWIDRCAKDGFNAIEPDNLDSWTRSQSILSRDGNIAFATQLAERAHANGLAIAQKNASDLAPIGRSRIGFDFAVAEECQVWSECEDYIAIYGARVYEIEYADTRKDANGKPVEPTDVYKAACAARGGKISIIYRDRALKPAGSPGYVYKAC</sequence>